<evidence type="ECO:0000259" key="6">
    <source>
        <dbReference type="Pfam" id="PF21314"/>
    </source>
</evidence>
<accession>A0AAV4BGP7</accession>
<feature type="compositionally biased region" description="Basic and acidic residues" evidence="4">
    <location>
        <begin position="314"/>
        <end position="330"/>
    </location>
</feature>
<feature type="domain" description="Epidermal growth factor receptor-like transmembrane-juxtamembrane segment" evidence="6">
    <location>
        <begin position="186"/>
        <end position="217"/>
    </location>
</feature>
<sequence>MAHEHDSSDSDHSHDTCETSGKYTQYIQSHLERLKSKCEGFTACIEQLLLDESPLLVLKGEDISLNKTCGLVYKKGSQGYYTLNGKCAVHERNDIRDDIEQHLKDAMSERDWAKVRRCLSNNYGDKERSNFVDEICGLASKEKELCNKYDIHRKVESFFNEQIQHMKCTCASLSQGHDHGTPIAAIAGAAVGGLVFLVLLAVLCFCCYKRRKSKKKKKSPNVIYLPAPNADNHPVYQEVFDDRPYQSHGFHIPSSNPPSLPMRYTSQPKGKGKQEEEPAYLEPMEVTQRGSYRPALPRRGQPTSNPNYDAPPEYSEHDTEKKSPGSKEEPGYFQPLPDPPSSPTETDDPGYDKLQGHLRASQHRTPPEGYESVEEARSSIPLEEAPRPVIPVEDIPLGPVPAARTKKEDRQTESHYFLLEEGSMKKHSEV</sequence>
<dbReference type="InterPro" id="IPR049328">
    <property type="entry name" value="TM_ErbB1"/>
</dbReference>
<keyword evidence="5" id="KW-0812">Transmembrane</keyword>
<reference evidence="7 8" key="1">
    <citation type="journal article" date="2021" name="Elife">
        <title>Chloroplast acquisition without the gene transfer in kleptoplastic sea slugs, Plakobranchus ocellatus.</title>
        <authorList>
            <person name="Maeda T."/>
            <person name="Takahashi S."/>
            <person name="Yoshida T."/>
            <person name="Shimamura S."/>
            <person name="Takaki Y."/>
            <person name="Nagai Y."/>
            <person name="Toyoda A."/>
            <person name="Suzuki Y."/>
            <person name="Arimoto A."/>
            <person name="Ishii H."/>
            <person name="Satoh N."/>
            <person name="Nishiyama T."/>
            <person name="Hasebe M."/>
            <person name="Maruyama T."/>
            <person name="Minagawa J."/>
            <person name="Obokata J."/>
            <person name="Shigenobu S."/>
        </authorList>
    </citation>
    <scope>NUCLEOTIDE SEQUENCE [LARGE SCALE GENOMIC DNA]</scope>
</reference>
<evidence type="ECO:0000256" key="3">
    <source>
        <dbReference type="ARBA" id="ARBA00022840"/>
    </source>
</evidence>
<gene>
    <name evidence="7" type="ORF">PoB_004506700</name>
</gene>
<feature type="transmembrane region" description="Helical" evidence="5">
    <location>
        <begin position="183"/>
        <end position="208"/>
    </location>
</feature>
<keyword evidence="1" id="KW-0597">Phosphoprotein</keyword>
<evidence type="ECO:0000313" key="8">
    <source>
        <dbReference type="Proteomes" id="UP000735302"/>
    </source>
</evidence>
<feature type="region of interest" description="Disordered" evidence="4">
    <location>
        <begin position="246"/>
        <end position="430"/>
    </location>
</feature>
<keyword evidence="8" id="KW-1185">Reference proteome</keyword>
<dbReference type="AlphaFoldDB" id="A0AAV4BGP7"/>
<dbReference type="Proteomes" id="UP000735302">
    <property type="component" value="Unassembled WGS sequence"/>
</dbReference>
<name>A0AAV4BGP7_9GAST</name>
<dbReference type="EMBL" id="BLXT01004960">
    <property type="protein sequence ID" value="GFO18562.1"/>
    <property type="molecule type" value="Genomic_DNA"/>
</dbReference>
<dbReference type="Pfam" id="PF21314">
    <property type="entry name" value="TM_ErbB1"/>
    <property type="match status" value="1"/>
</dbReference>
<dbReference type="GO" id="GO:0005524">
    <property type="term" value="F:ATP binding"/>
    <property type="evidence" value="ECO:0007669"/>
    <property type="project" value="UniProtKB-KW"/>
</dbReference>
<keyword evidence="5" id="KW-1133">Transmembrane helix</keyword>
<evidence type="ECO:0000256" key="4">
    <source>
        <dbReference type="SAM" id="MobiDB-lite"/>
    </source>
</evidence>
<proteinExistence type="predicted"/>
<comment type="caution">
    <text evidence="7">The sequence shown here is derived from an EMBL/GenBank/DDBJ whole genome shotgun (WGS) entry which is preliminary data.</text>
</comment>
<protein>
    <recommendedName>
        <fullName evidence="6">Epidermal growth factor receptor-like transmembrane-juxtamembrane segment domain-containing protein</fullName>
    </recommendedName>
</protein>
<keyword evidence="5" id="KW-0472">Membrane</keyword>
<organism evidence="7 8">
    <name type="scientific">Plakobranchus ocellatus</name>
    <dbReference type="NCBI Taxonomy" id="259542"/>
    <lineage>
        <taxon>Eukaryota</taxon>
        <taxon>Metazoa</taxon>
        <taxon>Spiralia</taxon>
        <taxon>Lophotrochozoa</taxon>
        <taxon>Mollusca</taxon>
        <taxon>Gastropoda</taxon>
        <taxon>Heterobranchia</taxon>
        <taxon>Euthyneura</taxon>
        <taxon>Panpulmonata</taxon>
        <taxon>Sacoglossa</taxon>
        <taxon>Placobranchoidea</taxon>
        <taxon>Plakobranchidae</taxon>
        <taxon>Plakobranchus</taxon>
    </lineage>
</organism>
<evidence type="ECO:0000256" key="5">
    <source>
        <dbReference type="SAM" id="Phobius"/>
    </source>
</evidence>
<keyword evidence="2" id="KW-0547">Nucleotide-binding</keyword>
<keyword evidence="3" id="KW-0067">ATP-binding</keyword>
<evidence type="ECO:0000256" key="1">
    <source>
        <dbReference type="ARBA" id="ARBA00022553"/>
    </source>
</evidence>
<evidence type="ECO:0000313" key="7">
    <source>
        <dbReference type="EMBL" id="GFO18562.1"/>
    </source>
</evidence>
<evidence type="ECO:0000256" key="2">
    <source>
        <dbReference type="ARBA" id="ARBA00022741"/>
    </source>
</evidence>